<name>A0A3M8AA11_9BACL</name>
<feature type="transmembrane region" description="Helical" evidence="1">
    <location>
        <begin position="48"/>
        <end position="67"/>
    </location>
</feature>
<keyword evidence="1" id="KW-0472">Membrane</keyword>
<comment type="caution">
    <text evidence="2">The sequence shown here is derived from an EMBL/GenBank/DDBJ whole genome shotgun (WGS) entry which is preliminary data.</text>
</comment>
<dbReference type="RefSeq" id="WP_122953421.1">
    <property type="nucleotide sequence ID" value="NZ_BJOD01000008.1"/>
</dbReference>
<dbReference type="PROSITE" id="PS51257">
    <property type="entry name" value="PROKAR_LIPOPROTEIN"/>
    <property type="match status" value="1"/>
</dbReference>
<proteinExistence type="predicted"/>
<dbReference type="GeneID" id="82811751"/>
<dbReference type="Proteomes" id="UP000276178">
    <property type="component" value="Unassembled WGS sequence"/>
</dbReference>
<evidence type="ECO:0000256" key="1">
    <source>
        <dbReference type="SAM" id="Phobius"/>
    </source>
</evidence>
<accession>A0A3M8AA11</accession>
<gene>
    <name evidence="2" type="ORF">EB820_23680</name>
</gene>
<keyword evidence="1" id="KW-1133">Transmembrane helix</keyword>
<dbReference type="AlphaFoldDB" id="A0A3M8AA11"/>
<reference evidence="2 3" key="1">
    <citation type="submission" date="2018-10" db="EMBL/GenBank/DDBJ databases">
        <title>Phylogenomics of Brevibacillus.</title>
        <authorList>
            <person name="Dunlap C."/>
        </authorList>
    </citation>
    <scope>NUCLEOTIDE SEQUENCE [LARGE SCALE GENOMIC DNA]</scope>
    <source>
        <strain evidence="2 3">NRRL NRS 1219</strain>
    </source>
</reference>
<keyword evidence="1" id="KW-0812">Transmembrane</keyword>
<organism evidence="2 3">
    <name type="scientific">Brevibacillus agri</name>
    <dbReference type="NCBI Taxonomy" id="51101"/>
    <lineage>
        <taxon>Bacteria</taxon>
        <taxon>Bacillati</taxon>
        <taxon>Bacillota</taxon>
        <taxon>Bacilli</taxon>
        <taxon>Bacillales</taxon>
        <taxon>Paenibacillaceae</taxon>
        <taxon>Brevibacillus</taxon>
    </lineage>
</organism>
<protein>
    <submittedName>
        <fullName evidence="2">Uncharacterized protein</fullName>
    </submittedName>
</protein>
<evidence type="ECO:0000313" key="2">
    <source>
        <dbReference type="EMBL" id="RNB48089.1"/>
    </source>
</evidence>
<evidence type="ECO:0000313" key="3">
    <source>
        <dbReference type="Proteomes" id="UP000276178"/>
    </source>
</evidence>
<dbReference type="EMBL" id="RHHN01000089">
    <property type="protein sequence ID" value="RNB48089.1"/>
    <property type="molecule type" value="Genomic_DNA"/>
</dbReference>
<sequence length="135" mass="14844">MQKQALFFRLCFLGFAVGVFGAGRMALCLGLAAACWSRLLTSGMSCLHHGSLAAMPLSFFAWSLFMARDGWRCAGAWLLRAGQTAYERHELPAPWLTCRDAAVFFRLIAVHGLGRPKRDAQKHALASADSNRRGD</sequence>